<reference evidence="1 2" key="1">
    <citation type="submission" date="2016-09" db="EMBL/GenBank/DDBJ databases">
        <authorList>
            <person name="Capua I."/>
            <person name="De Benedictis P."/>
            <person name="Joannis T."/>
            <person name="Lombin L.H."/>
            <person name="Cattoli G."/>
        </authorList>
    </citation>
    <scope>NUCLEOTIDE SEQUENCE [LARGE SCALE GENOMIC DNA]</scope>
    <source>
        <strain evidence="1 2">LMG 25899</strain>
    </source>
</reference>
<dbReference type="Proteomes" id="UP000095256">
    <property type="component" value="Unassembled WGS sequence"/>
</dbReference>
<name>A0A1E5KZ68_9ENTE</name>
<accession>A0A1E5KZ68</accession>
<sequence length="90" mass="10170">MTISDKDYQTYSDVVYWLDPNEIKKYAPDLKEGFIWKEGKQKFKILKVQENSKTDGMQAMAVAPLDKNGRVDTSQVVIAYAGTNPSKSCC</sequence>
<dbReference type="AlphaFoldDB" id="A0A1E5KZ68"/>
<evidence type="ECO:0000313" key="2">
    <source>
        <dbReference type="Proteomes" id="UP000095256"/>
    </source>
</evidence>
<keyword evidence="2" id="KW-1185">Reference proteome</keyword>
<gene>
    <name evidence="1" type="ORF">BCR26_02160</name>
</gene>
<comment type="caution">
    <text evidence="1">The sequence shown here is derived from an EMBL/GenBank/DDBJ whole genome shotgun (WGS) entry which is preliminary data.</text>
</comment>
<organism evidence="1 2">
    <name type="scientific">Enterococcus rivorum</name>
    <dbReference type="NCBI Taxonomy" id="762845"/>
    <lineage>
        <taxon>Bacteria</taxon>
        <taxon>Bacillati</taxon>
        <taxon>Bacillota</taxon>
        <taxon>Bacilli</taxon>
        <taxon>Lactobacillales</taxon>
        <taxon>Enterococcaceae</taxon>
        <taxon>Enterococcus</taxon>
    </lineage>
</organism>
<evidence type="ECO:0000313" key="1">
    <source>
        <dbReference type="EMBL" id="OEH83094.1"/>
    </source>
</evidence>
<proteinExistence type="predicted"/>
<protein>
    <submittedName>
        <fullName evidence="1">Uncharacterized protein</fullName>
    </submittedName>
</protein>
<dbReference type="EMBL" id="MIEK01000012">
    <property type="protein sequence ID" value="OEH83094.1"/>
    <property type="molecule type" value="Genomic_DNA"/>
</dbReference>
<dbReference type="STRING" id="762845.BCR26_02160"/>